<protein>
    <submittedName>
        <fullName evidence="2">Uncharacterized protein</fullName>
    </submittedName>
</protein>
<reference evidence="2" key="1">
    <citation type="journal article" date="2020" name="Stud. Mycol.">
        <title>101 Dothideomycetes genomes: a test case for predicting lifestyles and emergence of pathogens.</title>
        <authorList>
            <person name="Haridas S."/>
            <person name="Albert R."/>
            <person name="Binder M."/>
            <person name="Bloem J."/>
            <person name="Labutti K."/>
            <person name="Salamov A."/>
            <person name="Andreopoulos B."/>
            <person name="Baker S."/>
            <person name="Barry K."/>
            <person name="Bills G."/>
            <person name="Bluhm B."/>
            <person name="Cannon C."/>
            <person name="Castanera R."/>
            <person name="Culley D."/>
            <person name="Daum C."/>
            <person name="Ezra D."/>
            <person name="Gonzalez J."/>
            <person name="Henrissat B."/>
            <person name="Kuo A."/>
            <person name="Liang C."/>
            <person name="Lipzen A."/>
            <person name="Lutzoni F."/>
            <person name="Magnuson J."/>
            <person name="Mondo S."/>
            <person name="Nolan M."/>
            <person name="Ohm R."/>
            <person name="Pangilinan J."/>
            <person name="Park H.-J."/>
            <person name="Ramirez L."/>
            <person name="Alfaro M."/>
            <person name="Sun H."/>
            <person name="Tritt A."/>
            <person name="Yoshinaga Y."/>
            <person name="Zwiers L.-H."/>
            <person name="Turgeon B."/>
            <person name="Goodwin S."/>
            <person name="Spatafora J."/>
            <person name="Crous P."/>
            <person name="Grigoriev I."/>
        </authorList>
    </citation>
    <scope>NUCLEOTIDE SEQUENCE</scope>
    <source>
        <strain evidence="2">CBS 122367</strain>
    </source>
</reference>
<proteinExistence type="predicted"/>
<evidence type="ECO:0000313" key="2">
    <source>
        <dbReference type="EMBL" id="KAF2686543.1"/>
    </source>
</evidence>
<accession>A0A6G1J8M2</accession>
<feature type="compositionally biased region" description="Polar residues" evidence="1">
    <location>
        <begin position="80"/>
        <end position="103"/>
    </location>
</feature>
<feature type="region of interest" description="Disordered" evidence="1">
    <location>
        <begin position="54"/>
        <end position="110"/>
    </location>
</feature>
<dbReference type="Proteomes" id="UP000799291">
    <property type="component" value="Unassembled WGS sequence"/>
</dbReference>
<gene>
    <name evidence="2" type="ORF">K458DRAFT_415890</name>
</gene>
<evidence type="ECO:0000256" key="1">
    <source>
        <dbReference type="SAM" id="MobiDB-lite"/>
    </source>
</evidence>
<evidence type="ECO:0000313" key="3">
    <source>
        <dbReference type="Proteomes" id="UP000799291"/>
    </source>
</evidence>
<dbReference type="AlphaFoldDB" id="A0A6G1J8M2"/>
<sequence>MEGLYDEVYSRRIPRRIVEFLVVDVDAVIHAQDAAGNTPVTASAKFLVISSHHHYEQRIGKEQGRHSHDPSQKHGRQPNLPLNTHPQPPNNRQRQLKQHNIQKQIIRPHN</sequence>
<feature type="compositionally biased region" description="Basic and acidic residues" evidence="1">
    <location>
        <begin position="54"/>
        <end position="72"/>
    </location>
</feature>
<dbReference type="EMBL" id="MU005576">
    <property type="protein sequence ID" value="KAF2686543.1"/>
    <property type="molecule type" value="Genomic_DNA"/>
</dbReference>
<keyword evidence="3" id="KW-1185">Reference proteome</keyword>
<organism evidence="2 3">
    <name type="scientific">Lentithecium fluviatile CBS 122367</name>
    <dbReference type="NCBI Taxonomy" id="1168545"/>
    <lineage>
        <taxon>Eukaryota</taxon>
        <taxon>Fungi</taxon>
        <taxon>Dikarya</taxon>
        <taxon>Ascomycota</taxon>
        <taxon>Pezizomycotina</taxon>
        <taxon>Dothideomycetes</taxon>
        <taxon>Pleosporomycetidae</taxon>
        <taxon>Pleosporales</taxon>
        <taxon>Massarineae</taxon>
        <taxon>Lentitheciaceae</taxon>
        <taxon>Lentithecium</taxon>
    </lineage>
</organism>
<name>A0A6G1J8M2_9PLEO</name>